<evidence type="ECO:0000256" key="7">
    <source>
        <dbReference type="ARBA" id="ARBA00023136"/>
    </source>
</evidence>
<evidence type="ECO:0000256" key="5">
    <source>
        <dbReference type="ARBA" id="ARBA00023054"/>
    </source>
</evidence>
<dbReference type="Ensembl" id="ENSOSIT00000033493.1">
    <property type="protein sequence ID" value="ENSOSIP00000031780.1"/>
    <property type="gene ID" value="ENSOSIG00000016227.1"/>
</dbReference>
<dbReference type="PANTHER" id="PTHR14360">
    <property type="entry name" value="PROTEIN FMP32, MITOCHONDRIAL"/>
    <property type="match status" value="1"/>
</dbReference>
<keyword evidence="4" id="KW-1133">Transmembrane helix</keyword>
<evidence type="ECO:0000313" key="10">
    <source>
        <dbReference type="Proteomes" id="UP000694383"/>
    </source>
</evidence>
<protein>
    <submittedName>
        <fullName evidence="9">Coiled-coil domain containing 90B</fullName>
    </submittedName>
</protein>
<name>A0A8C7YPA7_9TELE</name>
<evidence type="ECO:0000256" key="4">
    <source>
        <dbReference type="ARBA" id="ARBA00022989"/>
    </source>
</evidence>
<evidence type="ECO:0000256" key="6">
    <source>
        <dbReference type="ARBA" id="ARBA00023128"/>
    </source>
</evidence>
<keyword evidence="5 8" id="KW-0175">Coiled coil</keyword>
<dbReference type="PANTHER" id="PTHR14360:SF14">
    <property type="entry name" value="COILED-COIL DOMAIN-CONTAINING PROTEIN 90B, MITOCHONDRIAL"/>
    <property type="match status" value="1"/>
</dbReference>
<dbReference type="GeneTree" id="ENSGT00940000155453"/>
<feature type="coiled-coil region" evidence="8">
    <location>
        <begin position="118"/>
        <end position="152"/>
    </location>
</feature>
<reference evidence="9" key="1">
    <citation type="submission" date="2025-08" db="UniProtKB">
        <authorList>
            <consortium name="Ensembl"/>
        </authorList>
    </citation>
    <scope>IDENTIFICATION</scope>
</reference>
<dbReference type="Proteomes" id="UP000694383">
    <property type="component" value="Unplaced"/>
</dbReference>
<keyword evidence="7" id="KW-0472">Membrane</keyword>
<evidence type="ECO:0000256" key="3">
    <source>
        <dbReference type="ARBA" id="ARBA00022692"/>
    </source>
</evidence>
<comment type="subcellular location">
    <subcellularLocation>
        <location evidence="1">Mitochondrion membrane</location>
    </subcellularLocation>
</comment>
<evidence type="ECO:0000313" key="9">
    <source>
        <dbReference type="Ensembl" id="ENSOSIP00000031780.1"/>
    </source>
</evidence>
<proteinExistence type="inferred from homology"/>
<evidence type="ECO:0000256" key="8">
    <source>
        <dbReference type="SAM" id="Coils"/>
    </source>
</evidence>
<dbReference type="Gene3D" id="1.20.5.340">
    <property type="match status" value="1"/>
</dbReference>
<dbReference type="AlphaFoldDB" id="A0A8C7YPA7"/>
<keyword evidence="3" id="KW-0812">Transmembrane</keyword>
<organism evidence="9 10">
    <name type="scientific">Oryzias sinensis</name>
    <name type="common">Chinese medaka</name>
    <dbReference type="NCBI Taxonomy" id="183150"/>
    <lineage>
        <taxon>Eukaryota</taxon>
        <taxon>Metazoa</taxon>
        <taxon>Chordata</taxon>
        <taxon>Craniata</taxon>
        <taxon>Vertebrata</taxon>
        <taxon>Euteleostomi</taxon>
        <taxon>Actinopterygii</taxon>
        <taxon>Neopterygii</taxon>
        <taxon>Teleostei</taxon>
        <taxon>Neoteleostei</taxon>
        <taxon>Acanthomorphata</taxon>
        <taxon>Ovalentaria</taxon>
        <taxon>Atherinomorphae</taxon>
        <taxon>Beloniformes</taxon>
        <taxon>Adrianichthyidae</taxon>
        <taxon>Oryziinae</taxon>
        <taxon>Oryzias</taxon>
    </lineage>
</organism>
<keyword evidence="6" id="KW-0496">Mitochondrion</keyword>
<evidence type="ECO:0000256" key="2">
    <source>
        <dbReference type="ARBA" id="ARBA00007224"/>
    </source>
</evidence>
<comment type="similarity">
    <text evidence="2">Belongs to the CCDC90 family.</text>
</comment>
<dbReference type="FunFam" id="1.20.5.340:FF:000015">
    <property type="entry name" value="Mitochondrial calcium uniporter regulator 1"/>
    <property type="match status" value="1"/>
</dbReference>
<dbReference type="GO" id="GO:0031966">
    <property type="term" value="C:mitochondrial membrane"/>
    <property type="evidence" value="ECO:0007669"/>
    <property type="project" value="UniProtKB-SubCell"/>
</dbReference>
<evidence type="ECO:0000256" key="1">
    <source>
        <dbReference type="ARBA" id="ARBA00004325"/>
    </source>
</evidence>
<sequence length="302" mass="34117">MNALLRRCVWRLAVTRRGFHVGARLTTFDLRKIELTPLEQRKLTFDSHAMAAELETSGFGKQQAELIVSALVTLTTANMDIVYKDMVTKAHQEIAVQQIMSHLDSIRKDMVILEKSEFSNLRSENTKMKHELEQLHNRLKEETEKVRAETKLDINMERSRISDMFTEQEKKLMEATSEFHHKKADLENDNMEINKKIDLQVASLKTVLESLKLETIRYLAGGLVWGCGSDCPMMNPEQSAPPQRLCSPAWPSLWGSTDCGGEGAPAERPGSCCTSFLSSVNVLLHIKGNLCAFLLISELLLK</sequence>
<accession>A0A8C7YPA7</accession>
<dbReference type="InterPro" id="IPR024461">
    <property type="entry name" value="CCDC90-like"/>
</dbReference>
<keyword evidence="10" id="KW-1185">Reference proteome</keyword>
<reference evidence="9" key="2">
    <citation type="submission" date="2025-09" db="UniProtKB">
        <authorList>
            <consortium name="Ensembl"/>
        </authorList>
    </citation>
    <scope>IDENTIFICATION</scope>
</reference>
<dbReference type="Pfam" id="PF07798">
    <property type="entry name" value="CCDC90-like"/>
    <property type="match status" value="1"/>
</dbReference>